<dbReference type="OMA" id="TCKGTIN"/>
<dbReference type="OrthoDB" id="6282755at2759"/>
<feature type="domain" description="Ig-like" evidence="3">
    <location>
        <begin position="240"/>
        <end position="332"/>
    </location>
</feature>
<dbReference type="PANTHER" id="PTHR45889:SF8">
    <property type="entry name" value="IG-LIKE DOMAIN-CONTAINING PROTEIN"/>
    <property type="match status" value="1"/>
</dbReference>
<evidence type="ECO:0000256" key="1">
    <source>
        <dbReference type="ARBA" id="ARBA00022737"/>
    </source>
</evidence>
<feature type="domain" description="Ig-like" evidence="3">
    <location>
        <begin position="339"/>
        <end position="442"/>
    </location>
</feature>
<dbReference type="CDD" id="cd00096">
    <property type="entry name" value="Ig"/>
    <property type="match status" value="2"/>
</dbReference>
<dbReference type="CDD" id="cd00063">
    <property type="entry name" value="FN3"/>
    <property type="match status" value="2"/>
</dbReference>
<dbReference type="Gene3D" id="2.60.40.10">
    <property type="entry name" value="Immunoglobulins"/>
    <property type="match status" value="7"/>
</dbReference>
<evidence type="ECO:0000313" key="5">
    <source>
        <dbReference type="EMBL" id="ESO99900.1"/>
    </source>
</evidence>
<evidence type="ECO:0000256" key="2">
    <source>
        <dbReference type="SAM" id="MobiDB-lite"/>
    </source>
</evidence>
<dbReference type="InterPro" id="IPR003599">
    <property type="entry name" value="Ig_sub"/>
</dbReference>
<keyword evidence="1" id="KW-0677">Repeat</keyword>
<dbReference type="Pfam" id="PF00041">
    <property type="entry name" value="fn3"/>
    <property type="match status" value="2"/>
</dbReference>
<proteinExistence type="predicted"/>
<dbReference type="SUPFAM" id="SSF48726">
    <property type="entry name" value="Immunoglobulin"/>
    <property type="match status" value="5"/>
</dbReference>
<dbReference type="InterPro" id="IPR036116">
    <property type="entry name" value="FN3_sf"/>
</dbReference>
<dbReference type="PANTHER" id="PTHR45889">
    <property type="entry name" value="IG-LIKE DOMAIN-CONTAINING PROTEIN"/>
    <property type="match status" value="1"/>
</dbReference>
<dbReference type="PROSITE" id="PS50853">
    <property type="entry name" value="FN3"/>
    <property type="match status" value="2"/>
</dbReference>
<dbReference type="Proteomes" id="UP000030746">
    <property type="component" value="Unassembled WGS sequence"/>
</dbReference>
<dbReference type="SMART" id="SM00408">
    <property type="entry name" value="IGc2"/>
    <property type="match status" value="5"/>
</dbReference>
<name>V4AXZ7_LOTGI</name>
<dbReference type="InterPro" id="IPR007110">
    <property type="entry name" value="Ig-like_dom"/>
</dbReference>
<evidence type="ECO:0000313" key="6">
    <source>
        <dbReference type="Proteomes" id="UP000030746"/>
    </source>
</evidence>
<feature type="domain" description="Ig-like" evidence="3">
    <location>
        <begin position="54"/>
        <end position="141"/>
    </location>
</feature>
<dbReference type="RefSeq" id="XP_009049340.1">
    <property type="nucleotide sequence ID" value="XM_009051092.1"/>
</dbReference>
<feature type="domain" description="Fibronectin type-III" evidence="4">
    <location>
        <begin position="652"/>
        <end position="760"/>
    </location>
</feature>
<dbReference type="CTD" id="20248403"/>
<dbReference type="AlphaFoldDB" id="V4AXZ7"/>
<feature type="domain" description="Ig-like" evidence="3">
    <location>
        <begin position="167"/>
        <end position="233"/>
    </location>
</feature>
<dbReference type="SMART" id="SM00060">
    <property type="entry name" value="FN3"/>
    <property type="match status" value="2"/>
</dbReference>
<protein>
    <submittedName>
        <fullName evidence="5">Uncharacterized protein</fullName>
    </submittedName>
</protein>
<keyword evidence="6" id="KW-1185">Reference proteome</keyword>
<feature type="region of interest" description="Disordered" evidence="2">
    <location>
        <begin position="760"/>
        <end position="779"/>
    </location>
</feature>
<organism evidence="5 6">
    <name type="scientific">Lottia gigantea</name>
    <name type="common">Giant owl limpet</name>
    <dbReference type="NCBI Taxonomy" id="225164"/>
    <lineage>
        <taxon>Eukaryota</taxon>
        <taxon>Metazoa</taxon>
        <taxon>Spiralia</taxon>
        <taxon>Lophotrochozoa</taxon>
        <taxon>Mollusca</taxon>
        <taxon>Gastropoda</taxon>
        <taxon>Patellogastropoda</taxon>
        <taxon>Lottioidea</taxon>
        <taxon>Lottiidae</taxon>
        <taxon>Lottia</taxon>
    </lineage>
</organism>
<feature type="domain" description="Ig-like" evidence="3">
    <location>
        <begin position="447"/>
        <end position="543"/>
    </location>
</feature>
<dbReference type="InterPro" id="IPR003961">
    <property type="entry name" value="FN3_dom"/>
</dbReference>
<reference evidence="5 6" key="1">
    <citation type="journal article" date="2013" name="Nature">
        <title>Insights into bilaterian evolution from three spiralian genomes.</title>
        <authorList>
            <person name="Simakov O."/>
            <person name="Marletaz F."/>
            <person name="Cho S.J."/>
            <person name="Edsinger-Gonzales E."/>
            <person name="Havlak P."/>
            <person name="Hellsten U."/>
            <person name="Kuo D.H."/>
            <person name="Larsson T."/>
            <person name="Lv J."/>
            <person name="Arendt D."/>
            <person name="Savage R."/>
            <person name="Osoegawa K."/>
            <person name="de Jong P."/>
            <person name="Grimwood J."/>
            <person name="Chapman J.A."/>
            <person name="Shapiro H."/>
            <person name="Aerts A."/>
            <person name="Otillar R.P."/>
            <person name="Terry A.Y."/>
            <person name="Boore J.L."/>
            <person name="Grigoriev I.V."/>
            <person name="Lindberg D.R."/>
            <person name="Seaver E.C."/>
            <person name="Weisblat D.A."/>
            <person name="Putnam N.H."/>
            <person name="Rokhsar D.S."/>
        </authorList>
    </citation>
    <scope>NUCLEOTIDE SEQUENCE [LARGE SCALE GENOMIC DNA]</scope>
</reference>
<dbReference type="Pfam" id="PF13927">
    <property type="entry name" value="Ig_3"/>
    <property type="match status" value="2"/>
</dbReference>
<dbReference type="InterPro" id="IPR036179">
    <property type="entry name" value="Ig-like_dom_sf"/>
</dbReference>
<dbReference type="HOGENOM" id="CLU_010961_2_0_1"/>
<dbReference type="SMART" id="SM00409">
    <property type="entry name" value="IG"/>
    <property type="match status" value="4"/>
</dbReference>
<dbReference type="GeneID" id="20248403"/>
<dbReference type="KEGG" id="lgi:LOTGIDRAFT_230852"/>
<dbReference type="SUPFAM" id="SSF49265">
    <property type="entry name" value="Fibronectin type III"/>
    <property type="match status" value="1"/>
</dbReference>
<sequence>MSPLYDSGLKKYRAHHTSPASSVTIQVRLSDINGEKLDFSDILQKACQELLMEPDVDKLVKKIDEGIKLTCSVDGLAADESANLQWFDASGTQVTAKTGPIKVSGYGNKLSLMIPKLRNGDEGSYSCKATINGNPVEKSLAIELYKGITIIDSPKKQRPNINTDAFIECNVDATSASVDWLYGDERPIDSTNGRFIQKKDGLVIKNITEEDNGKYFCSVNVPSMGDFLQYDITIEVTIPPKSSRPATFSPAVVGKKFTMSCFATGDPQPIFSFYKDDQYLEGSRYIIYDVNGRLEIEKIEATDSGEYKCVASNIKDGVRGSKTGGKIEEIVTVEVLIPPRITSITDISKVEREPGELTCVGEGNPAPDLTWKKFGSDVAFSSDQSGTLQGATLEQKKDQLPDGSWKSELKLIFAALKSSDTNTYTCTATNSAGSASENGSVTVQFKPNFDDTPYTQTYGWANHRSEVRCIANAEPEAFIKWSRHGENIADNTTFQIVSKPGQGTMTSDLMIAVLLDNEDWIYGDYVCSAENAHGTTTQTITFTKAKPPSTVQVKSDNPTPTSVELIISPPADNGGQPVLDYKIEYNLQGSADVKTTRASKPPSSSGEQRTVARIVGLEADKTYKVAVSARNNVGYGSSQSLNVETPKVRPPNPVSFTSTPSGPNADFYIISWAKPLTGGSPITGYMISYNKVEVKGDSESSWAVTKVLDKPIKQEAKGDITSYRLERLEPNTFYQAEVKAINALGESDARQLIFQTSKGGKTQIESAAPPPTPKPNTNPGIYIDQVCTVGFHSYIK</sequence>
<dbReference type="InterPro" id="IPR013783">
    <property type="entry name" value="Ig-like_fold"/>
</dbReference>
<dbReference type="InterPro" id="IPR003598">
    <property type="entry name" value="Ig_sub2"/>
</dbReference>
<evidence type="ECO:0000259" key="3">
    <source>
        <dbReference type="PROSITE" id="PS50835"/>
    </source>
</evidence>
<accession>V4AXZ7</accession>
<dbReference type="Pfam" id="PF07679">
    <property type="entry name" value="I-set"/>
    <property type="match status" value="2"/>
</dbReference>
<gene>
    <name evidence="5" type="ORF">LOTGIDRAFT_230852</name>
</gene>
<dbReference type="STRING" id="225164.V4AXZ7"/>
<dbReference type="PROSITE" id="PS50835">
    <property type="entry name" value="IG_LIKE"/>
    <property type="match status" value="5"/>
</dbReference>
<evidence type="ECO:0000259" key="4">
    <source>
        <dbReference type="PROSITE" id="PS50853"/>
    </source>
</evidence>
<dbReference type="InterPro" id="IPR013098">
    <property type="entry name" value="Ig_I-set"/>
</dbReference>
<dbReference type="EMBL" id="KB200869">
    <property type="protein sequence ID" value="ESO99900.1"/>
    <property type="molecule type" value="Genomic_DNA"/>
</dbReference>
<feature type="domain" description="Fibronectin type-III" evidence="4">
    <location>
        <begin position="547"/>
        <end position="651"/>
    </location>
</feature>